<reference evidence="1 2" key="1">
    <citation type="submission" date="2020-02" db="EMBL/GenBank/DDBJ databases">
        <title>Whole-genome analyses of novel actinobacteria.</title>
        <authorList>
            <person name="Sahin N."/>
            <person name="Tokatli A."/>
        </authorList>
    </citation>
    <scope>NUCLEOTIDE SEQUENCE [LARGE SCALE GENOMIC DNA]</scope>
    <source>
        <strain evidence="1 2">YC504</strain>
    </source>
</reference>
<dbReference type="EMBL" id="JAAKZW010000075">
    <property type="protein sequence ID" value="NGO77746.1"/>
    <property type="molecule type" value="Genomic_DNA"/>
</dbReference>
<organism evidence="1 2">
    <name type="scientific">Streptomyces mesophilus</name>
    <dbReference type="NCBI Taxonomy" id="1775132"/>
    <lineage>
        <taxon>Bacteria</taxon>
        <taxon>Bacillati</taxon>
        <taxon>Actinomycetota</taxon>
        <taxon>Actinomycetes</taxon>
        <taxon>Kitasatosporales</taxon>
        <taxon>Streptomycetaceae</taxon>
        <taxon>Streptomyces</taxon>
    </lineage>
</organism>
<dbReference type="RefSeq" id="WP_165333204.1">
    <property type="nucleotide sequence ID" value="NZ_JAAKZW010000075.1"/>
</dbReference>
<proteinExistence type="predicted"/>
<sequence length="891" mass="97823">MAGRDLRALFSVNDRTLAAGEAFTNRQAQWDLVTAALSAHLQHIAGLSFSVEDVEAPRDNVLVFYGIGGIGKTALSRKLEVALADTTQRPAQWAAFRIGGARLVPVRIDLARSANTDFEQIVFTIRLALAAALNRPLPAFDLALRRYWEHVHPGEPLEEYLRRGGLASKFGQSLPQQLQSALADVAQALTLPGTVGSLIGQVTTSLVGALRERRQSVRALAGCARLADLLEAEPDLDALSYYPHLLAWELAQLGPADQVVPVILFDTFEDVGTRTHRDLERLLQRITWLMPNAYFIVTGRDRLQWADEGLHGQLDLTGPTAWPGLTHGAVPRARTAPEAVGHRHRQILIGDFSAQDCDDYLSRRLTTDGQPLITPAIRTVITSRSHGLPLYLDLSVMRYLDIRRTGRTPEPADFDTDFSALIARTLQDLTPEERNVLRSVALLDSFDLPLATAAAGLDREAPVQRLIERPFIRENPYGIWPYHLHALTRSTLRTADDHTDDAWTTADWRTAARRAFAALGQQYAQHTGTDRLLLVSCLRQGPALAADFDLHLDWLEAAAWQYISDSVWEPLAPPTAEPGRELHTAAGGLVELLSAIARRQHEHRERTVERLQAVIATAPLPTELFEMAVYYQAKAQRDLGRTADSRAGMQLVAAGGGRLATAARRGLAHLARISGDFPTALEAARTLGVSGRHHRVRGDVLWPQGDMTGAAAAYEAARNEADQHGVAGERAHGQAHRALAVAFINPAAADDEIDLAHHYLTGLDLRATTLTVQIAELVRDAGTTTTQFGDRAHLLRTEAELAGLTAVQVLLELAVAFHQAVQAAPIDGVLERLRTLTAGGEYPYYVDIAAFMADRPLEAPSPASWLTGLQHTRERWHSLVAIRRNSLRRPR</sequence>
<protein>
    <submittedName>
        <fullName evidence="1">ATP/GTP-binding protein</fullName>
    </submittedName>
</protein>
<name>A0A6G4XJJ6_9ACTN</name>
<dbReference type="Proteomes" id="UP000481109">
    <property type="component" value="Unassembled WGS sequence"/>
</dbReference>
<comment type="caution">
    <text evidence="1">The sequence shown here is derived from an EMBL/GenBank/DDBJ whole genome shotgun (WGS) entry which is preliminary data.</text>
</comment>
<dbReference type="AlphaFoldDB" id="A0A6G4XJJ6"/>
<dbReference type="InterPro" id="IPR027417">
    <property type="entry name" value="P-loop_NTPase"/>
</dbReference>
<dbReference type="SUPFAM" id="SSF52540">
    <property type="entry name" value="P-loop containing nucleoside triphosphate hydrolases"/>
    <property type="match status" value="1"/>
</dbReference>
<accession>A0A6G4XJJ6</accession>
<keyword evidence="2" id="KW-1185">Reference proteome</keyword>
<evidence type="ECO:0000313" key="2">
    <source>
        <dbReference type="Proteomes" id="UP000481109"/>
    </source>
</evidence>
<evidence type="ECO:0000313" key="1">
    <source>
        <dbReference type="EMBL" id="NGO77746.1"/>
    </source>
</evidence>
<gene>
    <name evidence="1" type="ORF">G6045_19070</name>
</gene>